<evidence type="ECO:0000256" key="1">
    <source>
        <dbReference type="ARBA" id="ARBA00022491"/>
    </source>
</evidence>
<dbReference type="OrthoDB" id="1189784at2759"/>
<dbReference type="PANTHER" id="PTHR33388">
    <property type="entry name" value="OS01G0212500 PROTEIN"/>
    <property type="match status" value="1"/>
</dbReference>
<dbReference type="PANTHER" id="PTHR33388:SF19">
    <property type="entry name" value="SPOROCYTELESS-LIKE EAR-CONTAINING PROTEIN"/>
    <property type="match status" value="1"/>
</dbReference>
<gene>
    <name evidence="5" type="ORF">CMV_007385</name>
</gene>
<feature type="region of interest" description="Disordered" evidence="4">
    <location>
        <begin position="347"/>
        <end position="367"/>
    </location>
</feature>
<evidence type="ECO:0000313" key="6">
    <source>
        <dbReference type="Proteomes" id="UP000737018"/>
    </source>
</evidence>
<keyword evidence="2" id="KW-0805">Transcription regulation</keyword>
<protein>
    <submittedName>
        <fullName evidence="5">Uncharacterized protein</fullName>
    </submittedName>
</protein>
<sequence>MFKRKKVLKRGPGVAELEKILREQETKDTGFSSCLVSSSLSTPSYPSSNASTESTSLNTHVGLVPYIDHFSPPPSLPMTASDTTYGHSSSSSASVSLAEKALFPVTWGSCKSTTDTIPVLPTHISNASYPMCPSNLLQRKNYQYSSMTVNPTFPGSSTPSMSTPLSAGLNHLIELPSNQRSGQSYTCIWPEEEKVLGMKRPKPFSVENSPGPLFPFQVPPMIDPRTARETQSSSSDNRGAFVLYPSNTISRDTRWHGPLDINTKKCITDYGASHNNLYTYGCPVNAIPSPITTRSPEGGLAKFDWLPFQESTEVAHQRSGQGCSEGKRPFHGLLQSKEQMGSKELTLSLSNERGEAEGDDIDLSLKL</sequence>
<keyword evidence="6" id="KW-1185">Reference proteome</keyword>
<dbReference type="AlphaFoldDB" id="A0A8J4W0C3"/>
<evidence type="ECO:0000256" key="2">
    <source>
        <dbReference type="ARBA" id="ARBA00023015"/>
    </source>
</evidence>
<name>A0A8J4W0C3_9ROSI</name>
<organism evidence="5 6">
    <name type="scientific">Castanea mollissima</name>
    <name type="common">Chinese chestnut</name>
    <dbReference type="NCBI Taxonomy" id="60419"/>
    <lineage>
        <taxon>Eukaryota</taxon>
        <taxon>Viridiplantae</taxon>
        <taxon>Streptophyta</taxon>
        <taxon>Embryophyta</taxon>
        <taxon>Tracheophyta</taxon>
        <taxon>Spermatophyta</taxon>
        <taxon>Magnoliopsida</taxon>
        <taxon>eudicotyledons</taxon>
        <taxon>Gunneridae</taxon>
        <taxon>Pentapetalae</taxon>
        <taxon>rosids</taxon>
        <taxon>fabids</taxon>
        <taxon>Fagales</taxon>
        <taxon>Fagaceae</taxon>
        <taxon>Castanea</taxon>
    </lineage>
</organism>
<dbReference type="Proteomes" id="UP000737018">
    <property type="component" value="Unassembled WGS sequence"/>
</dbReference>
<evidence type="ECO:0000256" key="4">
    <source>
        <dbReference type="SAM" id="MobiDB-lite"/>
    </source>
</evidence>
<proteinExistence type="predicted"/>
<dbReference type="EMBL" id="JRKL02000731">
    <property type="protein sequence ID" value="KAF3968759.1"/>
    <property type="molecule type" value="Genomic_DNA"/>
</dbReference>
<keyword evidence="1" id="KW-0678">Repressor</keyword>
<feature type="compositionally biased region" description="Acidic residues" evidence="4">
    <location>
        <begin position="357"/>
        <end position="367"/>
    </location>
</feature>
<evidence type="ECO:0000313" key="5">
    <source>
        <dbReference type="EMBL" id="KAF3968759.1"/>
    </source>
</evidence>
<dbReference type="InterPro" id="IPR040356">
    <property type="entry name" value="SPEAR"/>
</dbReference>
<keyword evidence="3" id="KW-0804">Transcription</keyword>
<comment type="caution">
    <text evidence="5">The sequence shown here is derived from an EMBL/GenBank/DDBJ whole genome shotgun (WGS) entry which is preliminary data.</text>
</comment>
<evidence type="ECO:0000256" key="3">
    <source>
        <dbReference type="ARBA" id="ARBA00023163"/>
    </source>
</evidence>
<dbReference type="GO" id="GO:0003700">
    <property type="term" value="F:DNA-binding transcription factor activity"/>
    <property type="evidence" value="ECO:0007669"/>
    <property type="project" value="InterPro"/>
</dbReference>
<accession>A0A8J4W0C3</accession>
<reference evidence="5" key="1">
    <citation type="submission" date="2020-03" db="EMBL/GenBank/DDBJ databases">
        <title>Castanea mollissima Vanexum genome sequencing.</title>
        <authorList>
            <person name="Staton M."/>
        </authorList>
    </citation>
    <scope>NUCLEOTIDE SEQUENCE</scope>
    <source>
        <tissue evidence="5">Leaf</tissue>
    </source>
</reference>